<dbReference type="Pfam" id="PF13576">
    <property type="entry name" value="Pentapeptide_3"/>
    <property type="match status" value="1"/>
</dbReference>
<dbReference type="OrthoDB" id="3602494at2"/>
<name>A0A1H7WIY9_STRJI</name>
<dbReference type="eggNOG" id="COG1357">
    <property type="taxonomic scope" value="Bacteria"/>
</dbReference>
<dbReference type="InterPro" id="IPR051082">
    <property type="entry name" value="Pentapeptide-BTB/POZ_domain"/>
</dbReference>
<dbReference type="Proteomes" id="UP000183015">
    <property type="component" value="Unassembled WGS sequence"/>
</dbReference>
<dbReference type="STRING" id="235985.SAMN05414137_120195"/>
<organism evidence="1 2">
    <name type="scientific">Streptacidiphilus jiangxiensis</name>
    <dbReference type="NCBI Taxonomy" id="235985"/>
    <lineage>
        <taxon>Bacteria</taxon>
        <taxon>Bacillati</taxon>
        <taxon>Actinomycetota</taxon>
        <taxon>Actinomycetes</taxon>
        <taxon>Kitasatosporales</taxon>
        <taxon>Streptomycetaceae</taxon>
        <taxon>Streptacidiphilus</taxon>
    </lineage>
</organism>
<evidence type="ECO:0000313" key="2">
    <source>
        <dbReference type="Proteomes" id="UP000183015"/>
    </source>
</evidence>
<dbReference type="AlphaFoldDB" id="A0A1H7WIY9"/>
<dbReference type="EMBL" id="FOAZ01000020">
    <property type="protein sequence ID" value="SEM21451.1"/>
    <property type="molecule type" value="Genomic_DNA"/>
</dbReference>
<dbReference type="InterPro" id="IPR001646">
    <property type="entry name" value="5peptide_repeat"/>
</dbReference>
<accession>A0A1H7WIY9</accession>
<proteinExistence type="predicted"/>
<reference evidence="2" key="1">
    <citation type="submission" date="2016-10" db="EMBL/GenBank/DDBJ databases">
        <authorList>
            <person name="Varghese N."/>
        </authorList>
    </citation>
    <scope>NUCLEOTIDE SEQUENCE [LARGE SCALE GENOMIC DNA]</scope>
    <source>
        <strain evidence="2">DSM 45096 / BCRC 16803 / CGMCC 4.1857 / CIP 109030 / JCM 12277 / KCTC 19219 / NBRC 100920 / 33214</strain>
    </source>
</reference>
<sequence>MGCRGIAVPGHTRCLPHLLPADQNAYLAALGPGADIDLSGTTLDEQLLTQLLTALTDPATNKPVLGKVDFGWATFSANAFFGSATFGGDAFFGSATFGGDAFFGSATFADRADFHTATFTGTADFRSATFTDNANFGFATFTGRADFRSATITDNANFGFATFRYADFGAATFTSGAVFGFATFRYADFGAATFSDGAGFGAATFSDGADFGAATFSQDADFGAATFTSGANFRSATFTHLQRLGPMLGLTALDFDGARFGGPQVVVEAAAPQIHFDGVLFSGTASLRLRFAAVSLDRAVLAGPTALQAWPTAFPSPEHRPLDESPLVDQGHSPGVRLASLEGVDAAHLVLTDINLTDCRFARAFHLDQIRIGFGCTFQGVPTGWRRRGPVALRWSPRRTLAEEQHYRALSAGALGAGWTQGPQHPDEAATPGADDLAGLYQQLRKAFEDGGNEPDAADFYYGEMEMRRVDPLRPRAERWLLWLYWLLSGYGLRASRALAWLGTAMATTALVLMLVGLPNADPQPVISGSDRAGTVSVVSSISDPALTLPLGQRITQGRLQKAALVVVNSVVFRSSGQNLTTWGTVVEMLSRISEPALLTLAALAIRGRVKR</sequence>
<dbReference type="Gene3D" id="2.160.20.80">
    <property type="entry name" value="E3 ubiquitin-protein ligase SopA"/>
    <property type="match status" value="1"/>
</dbReference>
<dbReference type="PANTHER" id="PTHR14136:SF17">
    <property type="entry name" value="BTB_POZ DOMAIN-CONTAINING PROTEIN KCTD9"/>
    <property type="match status" value="1"/>
</dbReference>
<evidence type="ECO:0000313" key="1">
    <source>
        <dbReference type="EMBL" id="SEM21451.1"/>
    </source>
</evidence>
<gene>
    <name evidence="1" type="ORF">SAMN05414137_120195</name>
</gene>
<keyword evidence="2" id="KW-1185">Reference proteome</keyword>
<dbReference type="PANTHER" id="PTHR14136">
    <property type="entry name" value="BTB_POZ DOMAIN-CONTAINING PROTEIN KCTD9"/>
    <property type="match status" value="1"/>
</dbReference>
<protein>
    <submittedName>
        <fullName evidence="1">Uncharacterized protein YjbI, contains pentapeptide repeats</fullName>
    </submittedName>
</protein>